<dbReference type="AlphaFoldDB" id="A0A9D1KJC2"/>
<reference evidence="6" key="1">
    <citation type="submission" date="2020-10" db="EMBL/GenBank/DDBJ databases">
        <authorList>
            <person name="Gilroy R."/>
        </authorList>
    </citation>
    <scope>NUCLEOTIDE SEQUENCE</scope>
    <source>
        <strain evidence="6">CHK33-4379</strain>
    </source>
</reference>
<evidence type="ECO:0000256" key="1">
    <source>
        <dbReference type="ARBA" id="ARBA00023015"/>
    </source>
</evidence>
<keyword evidence="3" id="KW-0804">Transcription</keyword>
<dbReference type="SMART" id="SM00347">
    <property type="entry name" value="HTH_MARR"/>
    <property type="match status" value="1"/>
</dbReference>
<accession>A0A9D1KJC2</accession>
<dbReference type="PROSITE" id="PS50995">
    <property type="entry name" value="HTH_MARR_2"/>
    <property type="match status" value="1"/>
</dbReference>
<dbReference type="SUPFAM" id="SSF46785">
    <property type="entry name" value="Winged helix' DNA-binding domain"/>
    <property type="match status" value="1"/>
</dbReference>
<feature type="coiled-coil region" evidence="4">
    <location>
        <begin position="123"/>
        <end position="154"/>
    </location>
</feature>
<dbReference type="PANTHER" id="PTHR42756:SF1">
    <property type="entry name" value="TRANSCRIPTIONAL REPRESSOR OF EMRAB OPERON"/>
    <property type="match status" value="1"/>
</dbReference>
<proteinExistence type="predicted"/>
<sequence length="169" mass="19442">MDNNSRREKYRKCIHLFLKCNRLHHALIESKVSALGLHRSQHTMLLTINHIGNISQKELAQSMEISPAAVTVTLKKLEAQGYIERRSSSSDSRVNNITITEKGREIIEKTTKIFDEVDEQTFRGFTEEKLERLYEALNQLSQDLQSVHKSLREKSEHVCGHRIASENGD</sequence>
<keyword evidence="2" id="KW-0238">DNA-binding</keyword>
<keyword evidence="1" id="KW-0805">Transcription regulation</keyword>
<evidence type="ECO:0000256" key="4">
    <source>
        <dbReference type="SAM" id="Coils"/>
    </source>
</evidence>
<dbReference type="PRINTS" id="PR00598">
    <property type="entry name" value="HTHMARR"/>
</dbReference>
<reference evidence="6" key="2">
    <citation type="journal article" date="2021" name="PeerJ">
        <title>Extensive microbial diversity within the chicken gut microbiome revealed by metagenomics and culture.</title>
        <authorList>
            <person name="Gilroy R."/>
            <person name="Ravi A."/>
            <person name="Getino M."/>
            <person name="Pursley I."/>
            <person name="Horton D.L."/>
            <person name="Alikhan N.F."/>
            <person name="Baker D."/>
            <person name="Gharbi K."/>
            <person name="Hall N."/>
            <person name="Watson M."/>
            <person name="Adriaenssens E.M."/>
            <person name="Foster-Nyarko E."/>
            <person name="Jarju S."/>
            <person name="Secka A."/>
            <person name="Antonio M."/>
            <person name="Oren A."/>
            <person name="Chaudhuri R.R."/>
            <person name="La Ragione R."/>
            <person name="Hildebrand F."/>
            <person name="Pallen M.J."/>
        </authorList>
    </citation>
    <scope>NUCLEOTIDE SEQUENCE</scope>
    <source>
        <strain evidence="6">CHK33-4379</strain>
    </source>
</reference>
<dbReference type="PANTHER" id="PTHR42756">
    <property type="entry name" value="TRANSCRIPTIONAL REGULATOR, MARR"/>
    <property type="match status" value="1"/>
</dbReference>
<evidence type="ECO:0000256" key="3">
    <source>
        <dbReference type="ARBA" id="ARBA00023163"/>
    </source>
</evidence>
<evidence type="ECO:0000256" key="2">
    <source>
        <dbReference type="ARBA" id="ARBA00023125"/>
    </source>
</evidence>
<feature type="domain" description="HTH marR-type" evidence="5">
    <location>
        <begin position="1"/>
        <end position="142"/>
    </location>
</feature>
<gene>
    <name evidence="6" type="ORF">IAC39_03350</name>
</gene>
<dbReference type="GO" id="GO:0003700">
    <property type="term" value="F:DNA-binding transcription factor activity"/>
    <property type="evidence" value="ECO:0007669"/>
    <property type="project" value="InterPro"/>
</dbReference>
<evidence type="ECO:0000313" key="7">
    <source>
        <dbReference type="Proteomes" id="UP000824136"/>
    </source>
</evidence>
<protein>
    <submittedName>
        <fullName evidence="6">MarR family transcriptional regulator</fullName>
    </submittedName>
</protein>
<dbReference type="InterPro" id="IPR036388">
    <property type="entry name" value="WH-like_DNA-bd_sf"/>
</dbReference>
<comment type="caution">
    <text evidence="6">The sequence shown here is derived from an EMBL/GenBank/DDBJ whole genome shotgun (WGS) entry which is preliminary data.</text>
</comment>
<organism evidence="6 7">
    <name type="scientific">Candidatus Faeciplasma pullistercoris</name>
    <dbReference type="NCBI Taxonomy" id="2840800"/>
    <lineage>
        <taxon>Bacteria</taxon>
        <taxon>Bacillati</taxon>
        <taxon>Bacillota</taxon>
        <taxon>Clostridia</taxon>
        <taxon>Eubacteriales</taxon>
        <taxon>Oscillospiraceae</taxon>
        <taxon>Oscillospiraceae incertae sedis</taxon>
        <taxon>Candidatus Faeciplasma</taxon>
    </lineage>
</organism>
<dbReference type="GO" id="GO:0003677">
    <property type="term" value="F:DNA binding"/>
    <property type="evidence" value="ECO:0007669"/>
    <property type="project" value="UniProtKB-KW"/>
</dbReference>
<evidence type="ECO:0000313" key="6">
    <source>
        <dbReference type="EMBL" id="HIT58734.1"/>
    </source>
</evidence>
<keyword evidence="4" id="KW-0175">Coiled coil</keyword>
<dbReference type="InterPro" id="IPR036390">
    <property type="entry name" value="WH_DNA-bd_sf"/>
</dbReference>
<dbReference type="Proteomes" id="UP000824136">
    <property type="component" value="Unassembled WGS sequence"/>
</dbReference>
<dbReference type="InterPro" id="IPR000835">
    <property type="entry name" value="HTH_MarR-typ"/>
</dbReference>
<dbReference type="EMBL" id="DVLL01000013">
    <property type="protein sequence ID" value="HIT58734.1"/>
    <property type="molecule type" value="Genomic_DNA"/>
</dbReference>
<dbReference type="Gene3D" id="1.10.10.10">
    <property type="entry name" value="Winged helix-like DNA-binding domain superfamily/Winged helix DNA-binding domain"/>
    <property type="match status" value="1"/>
</dbReference>
<evidence type="ECO:0000259" key="5">
    <source>
        <dbReference type="PROSITE" id="PS50995"/>
    </source>
</evidence>
<dbReference type="Pfam" id="PF01047">
    <property type="entry name" value="MarR"/>
    <property type="match status" value="1"/>
</dbReference>
<name>A0A9D1KJC2_9FIRM</name>